<dbReference type="SUPFAM" id="SSF140453">
    <property type="entry name" value="EsxAB dimer-like"/>
    <property type="match status" value="1"/>
</dbReference>
<dbReference type="Pfam" id="PF06013">
    <property type="entry name" value="WXG100"/>
    <property type="match status" value="1"/>
</dbReference>
<dbReference type="AlphaFoldDB" id="A0A7W9PCA4"/>
<proteinExistence type="inferred from homology"/>
<dbReference type="InterPro" id="IPR036689">
    <property type="entry name" value="ESAT-6-like_sf"/>
</dbReference>
<dbReference type="Gene3D" id="1.10.287.1060">
    <property type="entry name" value="ESAT-6-like"/>
    <property type="match status" value="1"/>
</dbReference>
<sequence length="109" mass="11740">MATDDRSVNVVPDAVTAVGKNALDVAQQLKSGSMALDREVQALFDTWKGSAADAYREGWDEMQDGAMKAWDALADLASKLGVSVATLQDQDKSNAAPISSLQMDWRHDV</sequence>
<gene>
    <name evidence="2" type="ORF">BJY24_001856</name>
</gene>
<dbReference type="Proteomes" id="UP000540412">
    <property type="component" value="Unassembled WGS sequence"/>
</dbReference>
<protein>
    <recommendedName>
        <fullName evidence="1">ESAT-6-like protein</fullName>
    </recommendedName>
</protein>
<organism evidence="2 3">
    <name type="scientific">Nocardia transvalensis</name>
    <dbReference type="NCBI Taxonomy" id="37333"/>
    <lineage>
        <taxon>Bacteria</taxon>
        <taxon>Bacillati</taxon>
        <taxon>Actinomycetota</taxon>
        <taxon>Actinomycetes</taxon>
        <taxon>Mycobacteriales</taxon>
        <taxon>Nocardiaceae</taxon>
        <taxon>Nocardia</taxon>
    </lineage>
</organism>
<keyword evidence="3" id="KW-1185">Reference proteome</keyword>
<accession>A0A7W9PCA4</accession>
<dbReference type="InterPro" id="IPR010310">
    <property type="entry name" value="T7SS_ESAT-6-like"/>
</dbReference>
<dbReference type="NCBIfam" id="TIGR03930">
    <property type="entry name" value="WXG100_ESAT6"/>
    <property type="match status" value="1"/>
</dbReference>
<comment type="similarity">
    <text evidence="1">Belongs to the WXG100 family.</text>
</comment>
<reference evidence="2 3" key="1">
    <citation type="submission" date="2020-08" db="EMBL/GenBank/DDBJ databases">
        <title>Sequencing the genomes of 1000 actinobacteria strains.</title>
        <authorList>
            <person name="Klenk H.-P."/>
        </authorList>
    </citation>
    <scope>NUCLEOTIDE SEQUENCE [LARGE SCALE GENOMIC DNA]</scope>
    <source>
        <strain evidence="2 3">DSM 43582</strain>
    </source>
</reference>
<name>A0A7W9PCA4_9NOCA</name>
<comment type="caution">
    <text evidence="2">The sequence shown here is derived from an EMBL/GenBank/DDBJ whole genome shotgun (WGS) entry which is preliminary data.</text>
</comment>
<evidence type="ECO:0000313" key="2">
    <source>
        <dbReference type="EMBL" id="MBB5912989.1"/>
    </source>
</evidence>
<dbReference type="EMBL" id="JACHIT010000001">
    <property type="protein sequence ID" value="MBB5912989.1"/>
    <property type="molecule type" value="Genomic_DNA"/>
</dbReference>
<evidence type="ECO:0000256" key="1">
    <source>
        <dbReference type="RuleBase" id="RU362001"/>
    </source>
</evidence>
<dbReference type="RefSeq" id="WP_040745629.1">
    <property type="nucleotide sequence ID" value="NZ_JACHIT010000001.1"/>
</dbReference>
<evidence type="ECO:0000313" key="3">
    <source>
        <dbReference type="Proteomes" id="UP000540412"/>
    </source>
</evidence>